<dbReference type="SUPFAM" id="SSF53335">
    <property type="entry name" value="S-adenosyl-L-methionine-dependent methyltransferases"/>
    <property type="match status" value="1"/>
</dbReference>
<dbReference type="EMBL" id="FNKP01000002">
    <property type="protein sequence ID" value="SDR41583.1"/>
    <property type="molecule type" value="Genomic_DNA"/>
</dbReference>
<dbReference type="GO" id="GO:0008168">
    <property type="term" value="F:methyltransferase activity"/>
    <property type="evidence" value="ECO:0007669"/>
    <property type="project" value="UniProtKB-KW"/>
</dbReference>
<dbReference type="AlphaFoldDB" id="A0A1H1IV73"/>
<dbReference type="Pfam" id="PF13489">
    <property type="entry name" value="Methyltransf_23"/>
    <property type="match status" value="1"/>
</dbReference>
<dbReference type="CDD" id="cd02440">
    <property type="entry name" value="AdoMet_MTases"/>
    <property type="match status" value="1"/>
</dbReference>
<dbReference type="PANTHER" id="PTHR43464:SF19">
    <property type="entry name" value="UBIQUINONE BIOSYNTHESIS O-METHYLTRANSFERASE, MITOCHONDRIAL"/>
    <property type="match status" value="1"/>
</dbReference>
<organism evidence="4 5">
    <name type="scientific">Paraburkholderia fungorum</name>
    <dbReference type="NCBI Taxonomy" id="134537"/>
    <lineage>
        <taxon>Bacteria</taxon>
        <taxon>Pseudomonadati</taxon>
        <taxon>Pseudomonadota</taxon>
        <taxon>Betaproteobacteria</taxon>
        <taxon>Burkholderiales</taxon>
        <taxon>Burkholderiaceae</taxon>
        <taxon>Paraburkholderia</taxon>
    </lineage>
</organism>
<keyword evidence="2 4" id="KW-0808">Transferase</keyword>
<name>A0A1H1IV73_9BURK</name>
<dbReference type="Gene3D" id="3.40.50.150">
    <property type="entry name" value="Vaccinia Virus protein VP39"/>
    <property type="match status" value="1"/>
</dbReference>
<evidence type="ECO:0000256" key="2">
    <source>
        <dbReference type="ARBA" id="ARBA00022679"/>
    </source>
</evidence>
<evidence type="ECO:0000256" key="3">
    <source>
        <dbReference type="ARBA" id="ARBA00022691"/>
    </source>
</evidence>
<proteinExistence type="predicted"/>
<dbReference type="GO" id="GO:0032259">
    <property type="term" value="P:methylation"/>
    <property type="evidence" value="ECO:0007669"/>
    <property type="project" value="UniProtKB-KW"/>
</dbReference>
<evidence type="ECO:0000313" key="5">
    <source>
        <dbReference type="Proteomes" id="UP000183487"/>
    </source>
</evidence>
<dbReference type="Proteomes" id="UP000183487">
    <property type="component" value="Unassembled WGS sequence"/>
</dbReference>
<sequence>MSPDAYLEMAETEADHWWFRGRRKVLQAVLRSLALPPNARVLEVGSGTGGNLDMLAGFGTVSGLEMDRTARALCARKTGGRFDIRAGRCPDDVPFGTATGERFDLICFFDCLEHIVDDVGSLARMQSLLAPGGVIVLTVPACPSLWSAHDVFLRHHRRYSRATLTRCIEAAGYDIERISYFNTLLFPLAAAARWLSRLTGFNAATGAPVPAQPFNAALYGLFSVERHWLAHGALPFGLSLLAVLRKPTGDVGE</sequence>
<dbReference type="InterPro" id="IPR029063">
    <property type="entry name" value="SAM-dependent_MTases_sf"/>
</dbReference>
<dbReference type="RefSeq" id="WP_074770751.1">
    <property type="nucleotide sequence ID" value="NZ_FNKP01000002.1"/>
</dbReference>
<accession>A0A1H1IV73</accession>
<evidence type="ECO:0000256" key="1">
    <source>
        <dbReference type="ARBA" id="ARBA00022603"/>
    </source>
</evidence>
<reference evidence="5" key="1">
    <citation type="submission" date="2016-10" db="EMBL/GenBank/DDBJ databases">
        <authorList>
            <person name="Varghese N."/>
        </authorList>
    </citation>
    <scope>NUCLEOTIDE SEQUENCE [LARGE SCALE GENOMIC DNA]</scope>
    <source>
        <strain evidence="5">GAS106B</strain>
    </source>
</reference>
<gene>
    <name evidence="4" type="ORF">SAMN05443245_5730</name>
</gene>
<keyword evidence="1 4" id="KW-0489">Methyltransferase</keyword>
<keyword evidence="5" id="KW-1185">Reference proteome</keyword>
<dbReference type="PANTHER" id="PTHR43464">
    <property type="entry name" value="METHYLTRANSFERASE"/>
    <property type="match status" value="1"/>
</dbReference>
<dbReference type="OrthoDB" id="9790457at2"/>
<keyword evidence="3" id="KW-0949">S-adenosyl-L-methionine</keyword>
<evidence type="ECO:0000313" key="4">
    <source>
        <dbReference type="EMBL" id="SDR41583.1"/>
    </source>
</evidence>
<protein>
    <submittedName>
        <fullName evidence="4">Methyltransferase domain-containing protein</fullName>
    </submittedName>
</protein>